<geneLocation type="plasmid" evidence="1 2">
    <name>p1</name>
</geneLocation>
<evidence type="ECO:0000313" key="2">
    <source>
        <dbReference type="Proteomes" id="UP001153719"/>
    </source>
</evidence>
<dbReference type="Proteomes" id="UP001153719">
    <property type="component" value="Plasmid p1"/>
</dbReference>
<accession>A0A9W4GCA8</accession>
<keyword evidence="1" id="KW-0614">Plasmid</keyword>
<proteinExistence type="predicted"/>
<keyword evidence="2" id="KW-1185">Reference proteome</keyword>
<sequence length="87" mass="9612">MTTKTMKRRMNEASLANLTIAARQSANGEARTVHASARLTPSGKKELQQKLKELKMNLAEFLEAFAVGEIEVVKSGENQQKIVAKIK</sequence>
<dbReference type="KEGG" id="ppsu:NO713_05740"/>
<dbReference type="AlphaFoldDB" id="A0A9W4GCA8"/>
<name>A0A9W4GCA8_9CYAN</name>
<gene>
    <name evidence="1" type="ORF">NO713_05740</name>
</gene>
<organism evidence="1 2">
    <name type="scientific">Planktothrix pseudagardhii</name>
    <dbReference type="NCBI Taxonomy" id="132604"/>
    <lineage>
        <taxon>Bacteria</taxon>
        <taxon>Bacillati</taxon>
        <taxon>Cyanobacteriota</taxon>
        <taxon>Cyanophyceae</taxon>
        <taxon>Oscillatoriophycideae</taxon>
        <taxon>Oscillatoriales</taxon>
        <taxon>Microcoleaceae</taxon>
        <taxon>Planktothrix</taxon>
    </lineage>
</organism>
<reference evidence="1" key="1">
    <citation type="submission" date="2020-09" db="EMBL/GenBank/DDBJ databases">
        <authorList>
            <person name="Blom J."/>
        </authorList>
    </citation>
    <scope>NUCLEOTIDE SEQUENCE</scope>
    <source>
        <strain evidence="1">No.713</strain>
        <plasmid evidence="1">p1</plasmid>
    </source>
</reference>
<evidence type="ECO:0000313" key="1">
    <source>
        <dbReference type="EMBL" id="CAD5988575.1"/>
    </source>
</evidence>
<protein>
    <submittedName>
        <fullName evidence="1">Uncharacterized protein</fullName>
    </submittedName>
</protein>
<dbReference type="EMBL" id="LR882968">
    <property type="protein sequence ID" value="CAD5988575.1"/>
    <property type="molecule type" value="Genomic_DNA"/>
</dbReference>